<dbReference type="EMBL" id="JACEFB010000002">
    <property type="protein sequence ID" value="MBA2225520.1"/>
    <property type="molecule type" value="Genomic_DNA"/>
</dbReference>
<dbReference type="Proteomes" id="UP000542342">
    <property type="component" value="Unassembled WGS sequence"/>
</dbReference>
<dbReference type="AlphaFoldDB" id="A0A7V8VCW1"/>
<evidence type="ECO:0000256" key="1">
    <source>
        <dbReference type="SAM" id="MobiDB-lite"/>
    </source>
</evidence>
<evidence type="ECO:0000313" key="3">
    <source>
        <dbReference type="Proteomes" id="UP000542342"/>
    </source>
</evidence>
<protein>
    <submittedName>
        <fullName evidence="2">Uncharacterized protein</fullName>
    </submittedName>
</protein>
<feature type="compositionally biased region" description="Low complexity" evidence="1">
    <location>
        <begin position="57"/>
        <end position="66"/>
    </location>
</feature>
<feature type="region of interest" description="Disordered" evidence="1">
    <location>
        <begin position="34"/>
        <end position="66"/>
    </location>
</feature>
<name>A0A7V8VCW1_9BACT</name>
<keyword evidence="3" id="KW-1185">Reference proteome</keyword>
<accession>A0A7V8VCW1</accession>
<sequence length="66" mass="7294">MAALLLAMAGCAWARRPFADDPLLREGQGIWGDPRQAAILPPAPQEPLPPSPPYPENLPTLEWERH</sequence>
<evidence type="ECO:0000313" key="2">
    <source>
        <dbReference type="EMBL" id="MBA2225520.1"/>
    </source>
</evidence>
<feature type="compositionally biased region" description="Pro residues" evidence="1">
    <location>
        <begin position="41"/>
        <end position="56"/>
    </location>
</feature>
<organism evidence="2 3">
    <name type="scientific">Thermogemmata fonticola</name>
    <dbReference type="NCBI Taxonomy" id="2755323"/>
    <lineage>
        <taxon>Bacteria</taxon>
        <taxon>Pseudomonadati</taxon>
        <taxon>Planctomycetota</taxon>
        <taxon>Planctomycetia</taxon>
        <taxon>Gemmatales</taxon>
        <taxon>Gemmataceae</taxon>
        <taxon>Thermogemmata</taxon>
    </lineage>
</organism>
<comment type="caution">
    <text evidence="2">The sequence shown here is derived from an EMBL/GenBank/DDBJ whole genome shotgun (WGS) entry which is preliminary data.</text>
</comment>
<gene>
    <name evidence="2" type="ORF">H0921_05010</name>
</gene>
<dbReference type="RefSeq" id="WP_194536938.1">
    <property type="nucleotide sequence ID" value="NZ_JACEFB010000002.1"/>
</dbReference>
<proteinExistence type="predicted"/>
<reference evidence="2 3" key="1">
    <citation type="submission" date="2020-07" db="EMBL/GenBank/DDBJ databases">
        <title>Thermogemmata thermophila gen. nov., sp. nov., a novel moderate thermophilic planctomycete from a Kamchatka hot spring.</title>
        <authorList>
            <person name="Elcheninov A.G."/>
            <person name="Podosokorskaya O.A."/>
            <person name="Kovaleva O.L."/>
            <person name="Novikov A."/>
            <person name="Bonch-Osmolovskaya E.A."/>
            <person name="Toshchakov S.V."/>
            <person name="Kublanov I.V."/>
        </authorList>
    </citation>
    <scope>NUCLEOTIDE SEQUENCE [LARGE SCALE GENOMIC DNA]</scope>
    <source>
        <strain evidence="2 3">2918</strain>
    </source>
</reference>